<comment type="subunit">
    <text evidence="2 10">Homodimer.</text>
</comment>
<protein>
    <recommendedName>
        <fullName evidence="10">Proline--tRNA ligase</fullName>
        <ecNumber evidence="10">6.1.1.15</ecNumber>
    </recommendedName>
    <alternativeName>
        <fullName evidence="10">Prolyl-tRNA synthetase</fullName>
        <shortName evidence="10">ProRS</shortName>
    </alternativeName>
</protein>
<keyword evidence="3 10" id="KW-0963">Cytoplasm</keyword>
<dbReference type="NCBIfam" id="TIGR00409">
    <property type="entry name" value="proS_fam_II"/>
    <property type="match status" value="1"/>
</dbReference>
<evidence type="ECO:0000313" key="13">
    <source>
        <dbReference type="Proteomes" id="UP000606490"/>
    </source>
</evidence>
<dbReference type="Pfam" id="PF03129">
    <property type="entry name" value="HGTP_anticodon"/>
    <property type="match status" value="1"/>
</dbReference>
<dbReference type="InterPro" id="IPR004500">
    <property type="entry name" value="Pro-tRNA-synth_IIa_bac-type"/>
</dbReference>
<evidence type="ECO:0000256" key="7">
    <source>
        <dbReference type="ARBA" id="ARBA00022917"/>
    </source>
</evidence>
<dbReference type="SUPFAM" id="SSF52954">
    <property type="entry name" value="Class II aaRS ABD-related"/>
    <property type="match status" value="1"/>
</dbReference>
<dbReference type="Gene3D" id="3.40.50.800">
    <property type="entry name" value="Anticodon-binding domain"/>
    <property type="match status" value="1"/>
</dbReference>
<organism evidence="12 13">
    <name type="scientific">Belnapia mucosa</name>
    <dbReference type="NCBI Taxonomy" id="2804532"/>
    <lineage>
        <taxon>Bacteria</taxon>
        <taxon>Pseudomonadati</taxon>
        <taxon>Pseudomonadota</taxon>
        <taxon>Alphaproteobacteria</taxon>
        <taxon>Acetobacterales</taxon>
        <taxon>Roseomonadaceae</taxon>
        <taxon>Belnapia</taxon>
    </lineage>
</organism>
<evidence type="ECO:0000256" key="3">
    <source>
        <dbReference type="ARBA" id="ARBA00022490"/>
    </source>
</evidence>
<dbReference type="Gene3D" id="3.30.930.10">
    <property type="entry name" value="Bira Bifunctional Protein, Domain 2"/>
    <property type="match status" value="1"/>
</dbReference>
<dbReference type="InterPro" id="IPR004154">
    <property type="entry name" value="Anticodon-bd"/>
</dbReference>
<dbReference type="PANTHER" id="PTHR42753:SF2">
    <property type="entry name" value="PROLINE--TRNA LIGASE"/>
    <property type="match status" value="1"/>
</dbReference>
<dbReference type="RefSeq" id="WP_202824913.1">
    <property type="nucleotide sequence ID" value="NZ_JAEUXJ010000002.1"/>
</dbReference>
<evidence type="ECO:0000256" key="5">
    <source>
        <dbReference type="ARBA" id="ARBA00022741"/>
    </source>
</evidence>
<reference evidence="12 13" key="1">
    <citation type="submission" date="2021-01" db="EMBL/GenBank/DDBJ databases">
        <title>Belnapia mucosa sp. nov. and Belnapia arida sp. nov., isolated from the Tabernas Desert (Almeria, Spain).</title>
        <authorList>
            <person name="Molina-Menor E."/>
            <person name="Vidal-Verdu A."/>
            <person name="Calonge A."/>
            <person name="Satari L."/>
            <person name="Pereto Magraner J."/>
            <person name="Porcar Miralles M."/>
        </authorList>
    </citation>
    <scope>NUCLEOTIDE SEQUENCE [LARGE SCALE GENOMIC DNA]</scope>
    <source>
        <strain evidence="12 13">T6</strain>
    </source>
</reference>
<dbReference type="CDD" id="cd00779">
    <property type="entry name" value="ProRS_core_prok"/>
    <property type="match status" value="1"/>
</dbReference>
<evidence type="ECO:0000256" key="6">
    <source>
        <dbReference type="ARBA" id="ARBA00022840"/>
    </source>
</evidence>
<keyword evidence="13" id="KW-1185">Reference proteome</keyword>
<keyword evidence="6 10" id="KW-0067">ATP-binding</keyword>
<dbReference type="PROSITE" id="PS50862">
    <property type="entry name" value="AA_TRNA_LIGASE_II"/>
    <property type="match status" value="1"/>
</dbReference>
<comment type="subcellular location">
    <subcellularLocation>
        <location evidence="1 10">Cytoplasm</location>
    </subcellularLocation>
</comment>
<name>A0ABS1V0G4_9PROT</name>
<dbReference type="InterPro" id="IPR044140">
    <property type="entry name" value="ProRS_anticodon_short"/>
</dbReference>
<dbReference type="SUPFAM" id="SSF55681">
    <property type="entry name" value="Class II aaRS and biotin synthetases"/>
    <property type="match status" value="1"/>
</dbReference>
<dbReference type="InterPro" id="IPR023716">
    <property type="entry name" value="Prolyl-tRNA_ligase_IIa_type2"/>
</dbReference>
<dbReference type="InterPro" id="IPR002314">
    <property type="entry name" value="aa-tRNA-synt_IIb"/>
</dbReference>
<accession>A0ABS1V0G4</accession>
<dbReference type="EMBL" id="JAEUXJ010000002">
    <property type="protein sequence ID" value="MBL6455200.1"/>
    <property type="molecule type" value="Genomic_DNA"/>
</dbReference>
<comment type="function">
    <text evidence="10">Catalyzes the attachment of proline to tRNA(Pro) in a two-step reaction: proline is first activated by ATP to form Pro-AMP and then transferred to the acceptor end of tRNA(Pro).</text>
</comment>
<evidence type="ECO:0000256" key="4">
    <source>
        <dbReference type="ARBA" id="ARBA00022598"/>
    </source>
</evidence>
<comment type="catalytic activity">
    <reaction evidence="9 10">
        <text>tRNA(Pro) + L-proline + ATP = L-prolyl-tRNA(Pro) + AMP + diphosphate</text>
        <dbReference type="Rhea" id="RHEA:14305"/>
        <dbReference type="Rhea" id="RHEA-COMP:9700"/>
        <dbReference type="Rhea" id="RHEA-COMP:9702"/>
        <dbReference type="ChEBI" id="CHEBI:30616"/>
        <dbReference type="ChEBI" id="CHEBI:33019"/>
        <dbReference type="ChEBI" id="CHEBI:60039"/>
        <dbReference type="ChEBI" id="CHEBI:78442"/>
        <dbReference type="ChEBI" id="CHEBI:78532"/>
        <dbReference type="ChEBI" id="CHEBI:456215"/>
        <dbReference type="EC" id="6.1.1.15"/>
    </reaction>
</comment>
<dbReference type="NCBIfam" id="NF008979">
    <property type="entry name" value="PRK12325.1"/>
    <property type="match status" value="1"/>
</dbReference>
<dbReference type="GO" id="GO:0004827">
    <property type="term" value="F:proline-tRNA ligase activity"/>
    <property type="evidence" value="ECO:0007669"/>
    <property type="project" value="UniProtKB-EC"/>
</dbReference>
<dbReference type="InterPro" id="IPR050062">
    <property type="entry name" value="Pro-tRNA_synthetase"/>
</dbReference>
<evidence type="ECO:0000256" key="9">
    <source>
        <dbReference type="ARBA" id="ARBA00047671"/>
    </source>
</evidence>
<proteinExistence type="inferred from homology"/>
<evidence type="ECO:0000259" key="11">
    <source>
        <dbReference type="PROSITE" id="PS50862"/>
    </source>
</evidence>
<comment type="caution">
    <text evidence="12">The sequence shown here is derived from an EMBL/GenBank/DDBJ whole genome shotgun (WGS) entry which is preliminary data.</text>
</comment>
<evidence type="ECO:0000256" key="10">
    <source>
        <dbReference type="HAMAP-Rule" id="MF_01570"/>
    </source>
</evidence>
<dbReference type="InterPro" id="IPR002316">
    <property type="entry name" value="Pro-tRNA-ligase_IIa"/>
</dbReference>
<dbReference type="PRINTS" id="PR01046">
    <property type="entry name" value="TRNASYNTHPRO"/>
</dbReference>
<dbReference type="InterPro" id="IPR033730">
    <property type="entry name" value="ProRS_core_prok"/>
</dbReference>
<dbReference type="Pfam" id="PF00587">
    <property type="entry name" value="tRNA-synt_2b"/>
    <property type="match status" value="1"/>
</dbReference>
<evidence type="ECO:0000256" key="8">
    <source>
        <dbReference type="ARBA" id="ARBA00023146"/>
    </source>
</evidence>
<sequence>MRLSRAFLPTLKETPADAQIASHRLMLRAGMVRQTSAGIYAWLPLGWRVLQKVEQIVREEQDRAGAQEILMPTIQTADLWRQSGRYDAYGPEMLRLKDRHDREMLYGPTNEEMVTDIFRTYAKSYRDLPRNLYHIQWKFRDEVRPRFGVMRGREFLMKDAYSFDLDYAGAQRSYRQMFVAYLRTFARMGLKAIPMQADTGPIGGNLSHEFLILAETGESQVYLHRDLLDFDVLGQAPDYEGDLSPIVDFWTSRYAATDEKHDEAAWNAIPAERQVSARGIEIGHIFYFGTKYSASMGLQVQGPDGKPVAPEMGSYGIGVSRLVGAIIEANHDEAGIKWPEAVAPFRLAVLNLKQGDAATDALCDKLYAAFEADAVYDDRPERAGVKFADADLMGYPWQAIVGPRGAAAGKVELKRRATGEREELSLEDAIARIRGA</sequence>
<dbReference type="EC" id="6.1.1.15" evidence="10"/>
<keyword evidence="7 10" id="KW-0648">Protein biosynthesis</keyword>
<dbReference type="Proteomes" id="UP000606490">
    <property type="component" value="Unassembled WGS sequence"/>
</dbReference>
<dbReference type="HAMAP" id="MF_01570">
    <property type="entry name" value="Pro_tRNA_synth_type2"/>
    <property type="match status" value="1"/>
</dbReference>
<gene>
    <name evidence="10" type="primary">proS</name>
    <name evidence="12" type="ORF">JMJ55_07690</name>
</gene>
<dbReference type="InterPro" id="IPR036621">
    <property type="entry name" value="Anticodon-bd_dom_sf"/>
</dbReference>
<dbReference type="CDD" id="cd00861">
    <property type="entry name" value="ProRS_anticodon_short"/>
    <property type="match status" value="1"/>
</dbReference>
<evidence type="ECO:0000256" key="1">
    <source>
        <dbReference type="ARBA" id="ARBA00004496"/>
    </source>
</evidence>
<evidence type="ECO:0000313" key="12">
    <source>
        <dbReference type="EMBL" id="MBL6455200.1"/>
    </source>
</evidence>
<feature type="domain" description="Aminoacyl-transfer RNA synthetases class-II family profile" evidence="11">
    <location>
        <begin position="38"/>
        <end position="339"/>
    </location>
</feature>
<dbReference type="PANTHER" id="PTHR42753">
    <property type="entry name" value="MITOCHONDRIAL RIBOSOME PROTEIN L39/PROLYL-TRNA LIGASE FAMILY MEMBER"/>
    <property type="match status" value="1"/>
</dbReference>
<dbReference type="InterPro" id="IPR045864">
    <property type="entry name" value="aa-tRNA-synth_II/BPL/LPL"/>
</dbReference>
<dbReference type="InterPro" id="IPR006195">
    <property type="entry name" value="aa-tRNA-synth_II"/>
</dbReference>
<comment type="similarity">
    <text evidence="10">Belongs to the class-II aminoacyl-tRNA synthetase family. ProS type 2 subfamily.</text>
</comment>
<keyword evidence="4 10" id="KW-0436">Ligase</keyword>
<evidence type="ECO:0000256" key="2">
    <source>
        <dbReference type="ARBA" id="ARBA00011738"/>
    </source>
</evidence>
<keyword evidence="5 10" id="KW-0547">Nucleotide-binding</keyword>
<keyword evidence="8 10" id="KW-0030">Aminoacyl-tRNA synthetase</keyword>